<dbReference type="Proteomes" id="UP000683360">
    <property type="component" value="Unassembled WGS sequence"/>
</dbReference>
<dbReference type="InterPro" id="IPR000172">
    <property type="entry name" value="GMC_OxRdtase_N"/>
</dbReference>
<comment type="similarity">
    <text evidence="2">Belongs to the GMC oxidoreductase family.</text>
</comment>
<dbReference type="PANTHER" id="PTHR11552">
    <property type="entry name" value="GLUCOSE-METHANOL-CHOLINE GMC OXIDOREDUCTASE"/>
    <property type="match status" value="1"/>
</dbReference>
<dbReference type="EMBL" id="CAJPWZ010001302">
    <property type="protein sequence ID" value="CAG2212566.1"/>
    <property type="molecule type" value="Genomic_DNA"/>
</dbReference>
<dbReference type="OrthoDB" id="269227at2759"/>
<evidence type="ECO:0000256" key="1">
    <source>
        <dbReference type="ARBA" id="ARBA00001974"/>
    </source>
</evidence>
<dbReference type="PIRSF" id="PIRSF000137">
    <property type="entry name" value="Alcohol_oxidase"/>
    <property type="match status" value="1"/>
</dbReference>
<dbReference type="AlphaFoldDB" id="A0A8S3S6E7"/>
<dbReference type="SUPFAM" id="SSF54373">
    <property type="entry name" value="FAD-linked reductases, C-terminal domain"/>
    <property type="match status" value="1"/>
</dbReference>
<dbReference type="PANTHER" id="PTHR11552:SF147">
    <property type="entry name" value="CHOLINE DEHYDROGENASE, MITOCHONDRIAL"/>
    <property type="match status" value="1"/>
</dbReference>
<evidence type="ECO:0000256" key="5">
    <source>
        <dbReference type="PIRSR" id="PIRSR000137-2"/>
    </source>
</evidence>
<dbReference type="InterPro" id="IPR036188">
    <property type="entry name" value="FAD/NAD-bd_sf"/>
</dbReference>
<dbReference type="Pfam" id="PF00732">
    <property type="entry name" value="GMC_oxred_N"/>
    <property type="match status" value="1"/>
</dbReference>
<dbReference type="GO" id="GO:0016614">
    <property type="term" value="F:oxidoreductase activity, acting on CH-OH group of donors"/>
    <property type="evidence" value="ECO:0007669"/>
    <property type="project" value="InterPro"/>
</dbReference>
<evidence type="ECO:0000259" key="7">
    <source>
        <dbReference type="Pfam" id="PF05199"/>
    </source>
</evidence>
<keyword evidence="3" id="KW-0285">Flavoprotein</keyword>
<reference evidence="8" key="1">
    <citation type="submission" date="2021-03" db="EMBL/GenBank/DDBJ databases">
        <authorList>
            <person name="Bekaert M."/>
        </authorList>
    </citation>
    <scope>NUCLEOTIDE SEQUENCE</scope>
</reference>
<dbReference type="Pfam" id="PF05199">
    <property type="entry name" value="GMC_oxred_C"/>
    <property type="match status" value="1"/>
</dbReference>
<dbReference type="Gene3D" id="3.50.50.60">
    <property type="entry name" value="FAD/NAD(P)-binding domain"/>
    <property type="match status" value="1"/>
</dbReference>
<proteinExistence type="inferred from homology"/>
<evidence type="ECO:0000313" key="9">
    <source>
        <dbReference type="Proteomes" id="UP000683360"/>
    </source>
</evidence>
<accession>A0A8S3S6E7</accession>
<keyword evidence="9" id="KW-1185">Reference proteome</keyword>
<evidence type="ECO:0000259" key="6">
    <source>
        <dbReference type="Pfam" id="PF00732"/>
    </source>
</evidence>
<protein>
    <submittedName>
        <fullName evidence="8">Uncharacterized protein</fullName>
    </submittedName>
</protein>
<gene>
    <name evidence="8" type="ORF">MEDL_26532</name>
</gene>
<comment type="cofactor">
    <cofactor evidence="1 5">
        <name>FAD</name>
        <dbReference type="ChEBI" id="CHEBI:57692"/>
    </cofactor>
</comment>
<keyword evidence="4 5" id="KW-0274">FAD</keyword>
<dbReference type="GO" id="GO:0050660">
    <property type="term" value="F:flavin adenine dinucleotide binding"/>
    <property type="evidence" value="ECO:0007669"/>
    <property type="project" value="InterPro"/>
</dbReference>
<feature type="binding site" evidence="5">
    <location>
        <position position="127"/>
    </location>
    <ligand>
        <name>FAD</name>
        <dbReference type="ChEBI" id="CHEBI:57692"/>
    </ligand>
</feature>
<evidence type="ECO:0000313" key="8">
    <source>
        <dbReference type="EMBL" id="CAG2212566.1"/>
    </source>
</evidence>
<dbReference type="InterPro" id="IPR007867">
    <property type="entry name" value="GMC_OxRtase_C"/>
</dbReference>
<organism evidence="8 9">
    <name type="scientific">Mytilus edulis</name>
    <name type="common">Blue mussel</name>
    <dbReference type="NCBI Taxonomy" id="6550"/>
    <lineage>
        <taxon>Eukaryota</taxon>
        <taxon>Metazoa</taxon>
        <taxon>Spiralia</taxon>
        <taxon>Lophotrochozoa</taxon>
        <taxon>Mollusca</taxon>
        <taxon>Bivalvia</taxon>
        <taxon>Autobranchia</taxon>
        <taxon>Pteriomorphia</taxon>
        <taxon>Mytilida</taxon>
        <taxon>Mytiloidea</taxon>
        <taxon>Mytilidae</taxon>
        <taxon>Mytilinae</taxon>
        <taxon>Mytilus</taxon>
    </lineage>
</organism>
<dbReference type="InterPro" id="IPR012132">
    <property type="entry name" value="GMC_OxRdtase"/>
</dbReference>
<sequence>MFFGEILLRNSAIASLIYVLSLILPQREVDPPGIFDKPIMKVYDYIVVGSGSAGGIVASRLSEDSKASVLLLEAGKSDLGPDDSTQIPFIWTSNFGSEKVWSYSTIPQKFSLFAYKNPVTGLSGGKVLGGSSSTNALTFTRGSPESFENWESEGATGWGYDGVLPYFKKLEDATRTTYRDSILRGQNGPIVLNDDRNSQLGFFHRIAAGELGLPIVDCSGYNPIGYCLTQINTHDGKRCSTSNKYIRKALPRNNLQVNLRSHVTKILMFNKKAIGVEFVRDGQKQEVRARREIILSAGTIGSAHILMLSGIGPREHLQNMKVPVIADLPVGQNLKDHMFASFQYNIKIPININRMKVTDPQQILNYILNKQGIYSSTGTAGQIFESFCRPKRNIPDVELSFLESAFESGSASNPAIKDAIRAELIRRANSTSFQVLLFPRSPKSTGEIRLASKDPFEYPVIDPRYLSHADDLEMFVKGVRFLRSLERTQAWKSIGATLVRNDAPGHCDDIIFDSDNYWKCIGRHFLNSAVNIVGTCRIGSAHDISAVVDPRLRVIGIENLRVADASVMRNIPSGQTNAPTMMIGEKAADIIKQDNGGHYSHNYKGKLARNNQRRRYVKYAKQLMRYY</sequence>
<dbReference type="Gene3D" id="3.30.560.10">
    <property type="entry name" value="Glucose Oxidase, domain 3"/>
    <property type="match status" value="1"/>
</dbReference>
<evidence type="ECO:0000256" key="3">
    <source>
        <dbReference type="ARBA" id="ARBA00022630"/>
    </source>
</evidence>
<evidence type="ECO:0000256" key="2">
    <source>
        <dbReference type="ARBA" id="ARBA00010790"/>
    </source>
</evidence>
<feature type="domain" description="Glucose-methanol-choline oxidoreductase N-terminal" evidence="6">
    <location>
        <begin position="43"/>
        <end position="338"/>
    </location>
</feature>
<feature type="domain" description="Glucose-methanol-choline oxidoreductase C-terminal" evidence="7">
    <location>
        <begin position="442"/>
        <end position="584"/>
    </location>
</feature>
<dbReference type="SUPFAM" id="SSF51905">
    <property type="entry name" value="FAD/NAD(P)-binding domain"/>
    <property type="match status" value="1"/>
</dbReference>
<evidence type="ECO:0000256" key="4">
    <source>
        <dbReference type="ARBA" id="ARBA00022827"/>
    </source>
</evidence>
<comment type="caution">
    <text evidence="8">The sequence shown here is derived from an EMBL/GenBank/DDBJ whole genome shotgun (WGS) entry which is preliminary data.</text>
</comment>
<feature type="binding site" evidence="5">
    <location>
        <position position="263"/>
    </location>
    <ligand>
        <name>FAD</name>
        <dbReference type="ChEBI" id="CHEBI:57692"/>
    </ligand>
</feature>
<name>A0A8S3S6E7_MYTED</name>